<feature type="compositionally biased region" description="Low complexity" evidence="2">
    <location>
        <begin position="119"/>
        <end position="148"/>
    </location>
</feature>
<evidence type="ECO:0000259" key="4">
    <source>
        <dbReference type="PROSITE" id="PS50842"/>
    </source>
</evidence>
<evidence type="ECO:0000256" key="3">
    <source>
        <dbReference type="SAM" id="SignalP"/>
    </source>
</evidence>
<comment type="caution">
    <text evidence="5">The sequence shown here is derived from an EMBL/GenBank/DDBJ whole genome shotgun (WGS) entry which is preliminary data.</text>
</comment>
<keyword evidence="1 3" id="KW-0732">Signal</keyword>
<feature type="domain" description="Expansin-like EG45" evidence="4">
    <location>
        <begin position="161"/>
        <end position="253"/>
    </location>
</feature>
<accession>A0ABR4KVG8</accession>
<dbReference type="InterPro" id="IPR007112">
    <property type="entry name" value="Expansin/allergen_DPBB_dom"/>
</dbReference>
<dbReference type="PANTHER" id="PTHR31836">
    <property type="match status" value="1"/>
</dbReference>
<dbReference type="InterPro" id="IPR051477">
    <property type="entry name" value="Expansin_CellWall"/>
</dbReference>
<dbReference type="InterPro" id="IPR036749">
    <property type="entry name" value="Expansin_CBD_sf"/>
</dbReference>
<evidence type="ECO:0000313" key="5">
    <source>
        <dbReference type="EMBL" id="KAL2856241.1"/>
    </source>
</evidence>
<evidence type="ECO:0000256" key="2">
    <source>
        <dbReference type="SAM" id="MobiDB-lite"/>
    </source>
</evidence>
<dbReference type="NCBIfam" id="NF041144">
    <property type="entry name" value="expansin_EXLX1"/>
    <property type="match status" value="1"/>
</dbReference>
<feature type="signal peptide" evidence="3">
    <location>
        <begin position="1"/>
        <end position="22"/>
    </location>
</feature>
<dbReference type="SUPFAM" id="SSF50685">
    <property type="entry name" value="Barwin-like endoglucanases"/>
    <property type="match status" value="1"/>
</dbReference>
<feature type="region of interest" description="Disordered" evidence="2">
    <location>
        <begin position="57"/>
        <end position="77"/>
    </location>
</feature>
<dbReference type="PANTHER" id="PTHR31836:SF21">
    <property type="entry name" value="EXPANSIN-LIKE PROTEIN 7"/>
    <property type="match status" value="1"/>
</dbReference>
<sequence>MKYQRLASIALAALSASTAVSAVPLKLEENGVCPPGYSASVYYITVTAEAAPTSTLTSTTTTTTTSTLTSTTTTTTTSTAVEVPTAGEIEAIPTSSVADEPEPTVSEVPTQVAVVKPSTTTTTTQAATTTASEKPAASTSSSSSSAATTGKATFYGGNVSGGTCSFTEYTLPSDLSGVAFSGEAWDNAANCGRCVSVTGPSGNSVKAMIVDKCPECAPTHLDLFQSAFEELAPASEGVIAISYNFIPCGIDSPIILKNKEGTSQYWFSMQVVNANEAVASLEVSTDGGSNWQSTTRTFYNFFENSAGFGTDTVDVRVTGVSGRSVVVKNVGVASGSSTTASGNV</sequence>
<dbReference type="PROSITE" id="PS50842">
    <property type="entry name" value="EXPANSIN_EG45"/>
    <property type="match status" value="1"/>
</dbReference>
<name>A0ABR4KVG8_9EURO</name>
<reference evidence="5 6" key="1">
    <citation type="submission" date="2024-07" db="EMBL/GenBank/DDBJ databases">
        <title>Section-level genome sequencing and comparative genomics of Aspergillus sections Usti and Cavernicolus.</title>
        <authorList>
            <consortium name="Lawrence Berkeley National Laboratory"/>
            <person name="Nybo J.L."/>
            <person name="Vesth T.C."/>
            <person name="Theobald S."/>
            <person name="Frisvad J.C."/>
            <person name="Larsen T.O."/>
            <person name="Kjaerboelling I."/>
            <person name="Rothschild-Mancinelli K."/>
            <person name="Lyhne E.K."/>
            <person name="Kogle M.E."/>
            <person name="Barry K."/>
            <person name="Clum A."/>
            <person name="Na H."/>
            <person name="Ledsgaard L."/>
            <person name="Lin J."/>
            <person name="Lipzen A."/>
            <person name="Kuo A."/>
            <person name="Riley R."/>
            <person name="Mondo S."/>
            <person name="LaButti K."/>
            <person name="Haridas S."/>
            <person name="Pangalinan J."/>
            <person name="Salamov A.A."/>
            <person name="Simmons B.A."/>
            <person name="Magnuson J.K."/>
            <person name="Chen J."/>
            <person name="Drula E."/>
            <person name="Henrissat B."/>
            <person name="Wiebenga A."/>
            <person name="Lubbers R.J."/>
            <person name="Gomes A.C."/>
            <person name="Macurrencykelacurrency M.R."/>
            <person name="Stajich J."/>
            <person name="Grigoriev I.V."/>
            <person name="Mortensen U.H."/>
            <person name="De vries R.P."/>
            <person name="Baker S.E."/>
            <person name="Andersen M.R."/>
        </authorList>
    </citation>
    <scope>NUCLEOTIDE SEQUENCE [LARGE SCALE GENOMIC DNA]</scope>
    <source>
        <strain evidence="5 6">CBS 756.74</strain>
    </source>
</reference>
<dbReference type="Gene3D" id="2.40.40.10">
    <property type="entry name" value="RlpA-like domain"/>
    <property type="match status" value="1"/>
</dbReference>
<dbReference type="CDD" id="cd22271">
    <property type="entry name" value="DPBB_EXP_N-like"/>
    <property type="match status" value="1"/>
</dbReference>
<dbReference type="SUPFAM" id="SSF49590">
    <property type="entry name" value="PHL pollen allergen"/>
    <property type="match status" value="1"/>
</dbReference>
<dbReference type="EMBL" id="JBFXLR010000008">
    <property type="protein sequence ID" value="KAL2856241.1"/>
    <property type="molecule type" value="Genomic_DNA"/>
</dbReference>
<dbReference type="InterPro" id="IPR036908">
    <property type="entry name" value="RlpA-like_sf"/>
</dbReference>
<proteinExistence type="predicted"/>
<feature type="chain" id="PRO_5046617920" evidence="3">
    <location>
        <begin position="23"/>
        <end position="344"/>
    </location>
</feature>
<dbReference type="Pfam" id="PF03330">
    <property type="entry name" value="DPBB_1"/>
    <property type="match status" value="1"/>
</dbReference>
<dbReference type="RefSeq" id="XP_070902399.1">
    <property type="nucleotide sequence ID" value="XM_071037623.1"/>
</dbReference>
<protein>
    <submittedName>
        <fullName evidence="5">RlpA-like double-psi beta-barrel-protein domain-containing protein-containing protein</fullName>
    </submittedName>
</protein>
<evidence type="ECO:0000313" key="6">
    <source>
        <dbReference type="Proteomes" id="UP001610444"/>
    </source>
</evidence>
<dbReference type="Gene3D" id="2.60.40.760">
    <property type="entry name" value="Expansin, cellulose-binding-like domain"/>
    <property type="match status" value="1"/>
</dbReference>
<dbReference type="GeneID" id="98152787"/>
<gene>
    <name evidence="5" type="ORF">BJX68DRAFT_204580</name>
</gene>
<feature type="region of interest" description="Disordered" evidence="2">
    <location>
        <begin position="115"/>
        <end position="148"/>
    </location>
</feature>
<dbReference type="InterPro" id="IPR009009">
    <property type="entry name" value="RlpA-like_DPBB"/>
</dbReference>
<dbReference type="InterPro" id="IPR049818">
    <property type="entry name" value="Expansin_EXLX1-like"/>
</dbReference>
<organism evidence="5 6">
    <name type="scientific">Aspergillus pseudodeflectus</name>
    <dbReference type="NCBI Taxonomy" id="176178"/>
    <lineage>
        <taxon>Eukaryota</taxon>
        <taxon>Fungi</taxon>
        <taxon>Dikarya</taxon>
        <taxon>Ascomycota</taxon>
        <taxon>Pezizomycotina</taxon>
        <taxon>Eurotiomycetes</taxon>
        <taxon>Eurotiomycetidae</taxon>
        <taxon>Eurotiales</taxon>
        <taxon>Aspergillaceae</taxon>
        <taxon>Aspergillus</taxon>
        <taxon>Aspergillus subgen. Nidulantes</taxon>
    </lineage>
</organism>
<evidence type="ECO:0000256" key="1">
    <source>
        <dbReference type="ARBA" id="ARBA00022729"/>
    </source>
</evidence>
<keyword evidence="6" id="KW-1185">Reference proteome</keyword>
<dbReference type="Proteomes" id="UP001610444">
    <property type="component" value="Unassembled WGS sequence"/>
</dbReference>